<reference evidence="4" key="1">
    <citation type="journal article" date="2002" name="Science">
        <title>The draft genome of Ciona intestinalis: insights into chordate and vertebrate origins.</title>
        <authorList>
            <person name="Dehal P."/>
            <person name="Satou Y."/>
            <person name="Campbell R.K."/>
            <person name="Chapman J."/>
            <person name="Degnan B."/>
            <person name="De Tomaso A."/>
            <person name="Davidson B."/>
            <person name="Di Gregorio A."/>
            <person name="Gelpke M."/>
            <person name="Goodstein D.M."/>
            <person name="Harafuji N."/>
            <person name="Hastings K.E."/>
            <person name="Ho I."/>
            <person name="Hotta K."/>
            <person name="Huang W."/>
            <person name="Kawashima T."/>
            <person name="Lemaire P."/>
            <person name="Martinez D."/>
            <person name="Meinertzhagen I.A."/>
            <person name="Necula S."/>
            <person name="Nonaka M."/>
            <person name="Putnam N."/>
            <person name="Rash S."/>
            <person name="Saiga H."/>
            <person name="Satake M."/>
            <person name="Terry A."/>
            <person name="Yamada L."/>
            <person name="Wang H.G."/>
            <person name="Awazu S."/>
            <person name="Azumi K."/>
            <person name="Boore J."/>
            <person name="Branno M."/>
            <person name="Chin-Bow S."/>
            <person name="DeSantis R."/>
            <person name="Doyle S."/>
            <person name="Francino P."/>
            <person name="Keys D.N."/>
            <person name="Haga S."/>
            <person name="Hayashi H."/>
            <person name="Hino K."/>
            <person name="Imai K.S."/>
            <person name="Inaba K."/>
            <person name="Kano S."/>
            <person name="Kobayashi K."/>
            <person name="Kobayashi M."/>
            <person name="Lee B.I."/>
            <person name="Makabe K.W."/>
            <person name="Manohar C."/>
            <person name="Matassi G."/>
            <person name="Medina M."/>
            <person name="Mochizuki Y."/>
            <person name="Mount S."/>
            <person name="Morishita T."/>
            <person name="Miura S."/>
            <person name="Nakayama A."/>
            <person name="Nishizaka S."/>
            <person name="Nomoto H."/>
            <person name="Ohta F."/>
            <person name="Oishi K."/>
            <person name="Rigoutsos I."/>
            <person name="Sano M."/>
            <person name="Sasaki A."/>
            <person name="Sasakura Y."/>
            <person name="Shoguchi E."/>
            <person name="Shin-i T."/>
            <person name="Spagnuolo A."/>
            <person name="Stainier D."/>
            <person name="Suzuki M.M."/>
            <person name="Tassy O."/>
            <person name="Takatori N."/>
            <person name="Tokuoka M."/>
            <person name="Yagi K."/>
            <person name="Yoshizaki F."/>
            <person name="Wada S."/>
            <person name="Zhang C."/>
            <person name="Hyatt P.D."/>
            <person name="Larimer F."/>
            <person name="Detter C."/>
            <person name="Doggett N."/>
            <person name="Glavina T."/>
            <person name="Hawkins T."/>
            <person name="Richardson P."/>
            <person name="Lucas S."/>
            <person name="Kohara Y."/>
            <person name="Levine M."/>
            <person name="Satoh N."/>
            <person name="Rokhsar D.S."/>
        </authorList>
    </citation>
    <scope>NUCLEOTIDE SEQUENCE [LARGE SCALE GENOMIC DNA]</scope>
</reference>
<evidence type="ECO:0000313" key="4">
    <source>
        <dbReference type="Proteomes" id="UP000008144"/>
    </source>
</evidence>
<dbReference type="HOGENOM" id="CLU_1717307_0_0_1"/>
<dbReference type="Proteomes" id="UP000008144">
    <property type="component" value="Unassembled WGS sequence"/>
</dbReference>
<organism evidence="3 4">
    <name type="scientific">Ciona intestinalis</name>
    <name type="common">Transparent sea squirt</name>
    <name type="synonym">Ascidia intestinalis</name>
    <dbReference type="NCBI Taxonomy" id="7719"/>
    <lineage>
        <taxon>Eukaryota</taxon>
        <taxon>Metazoa</taxon>
        <taxon>Chordata</taxon>
        <taxon>Tunicata</taxon>
        <taxon>Ascidiacea</taxon>
        <taxon>Phlebobranchia</taxon>
        <taxon>Cionidae</taxon>
        <taxon>Ciona</taxon>
    </lineage>
</organism>
<feature type="compositionally biased region" description="Polar residues" evidence="1">
    <location>
        <begin position="1"/>
        <end position="11"/>
    </location>
</feature>
<reference evidence="3" key="2">
    <citation type="submission" date="2025-08" db="UniProtKB">
        <authorList>
            <consortium name="Ensembl"/>
        </authorList>
    </citation>
    <scope>IDENTIFICATION</scope>
</reference>
<dbReference type="Ensembl" id="ENSCINT00000010809.3">
    <property type="protein sequence ID" value="ENSCINP00000010809.3"/>
    <property type="gene ID" value="ENSCING00000005259.3"/>
</dbReference>
<evidence type="ECO:0000256" key="1">
    <source>
        <dbReference type="SAM" id="MobiDB-lite"/>
    </source>
</evidence>
<evidence type="ECO:0000313" key="3">
    <source>
        <dbReference type="Ensembl" id="ENSCINP00000010809.3"/>
    </source>
</evidence>
<proteinExistence type="predicted"/>
<keyword evidence="2" id="KW-0472">Membrane</keyword>
<name>F6V9M7_CIOIN</name>
<dbReference type="InParanoid" id="F6V9M7"/>
<sequence length="153" mass="16955">MGKNIQEQNSGSNETTPEPNKEPSPPSSKGSSVVLILLLLMVGITWGIAATAYFGVVDYKVLVARSSSISTSDMASCVSLIYPTNYPFVRRPLKTFGNLLINIDESIYNLFIAKEQASYIDKRRSVAMVTPYNKITFSIKDTEKVVTERREPP</sequence>
<keyword evidence="2" id="KW-1133">Transmembrane helix</keyword>
<feature type="region of interest" description="Disordered" evidence="1">
    <location>
        <begin position="1"/>
        <end position="29"/>
    </location>
</feature>
<keyword evidence="4" id="KW-1185">Reference proteome</keyword>
<evidence type="ECO:0000256" key="2">
    <source>
        <dbReference type="SAM" id="Phobius"/>
    </source>
</evidence>
<feature type="transmembrane region" description="Helical" evidence="2">
    <location>
        <begin position="33"/>
        <end position="56"/>
    </location>
</feature>
<keyword evidence="2" id="KW-0812">Transmembrane</keyword>
<protein>
    <submittedName>
        <fullName evidence="3">Uncharacterized LOC100180289</fullName>
    </submittedName>
</protein>
<accession>F6V9M7</accession>
<dbReference type="AlphaFoldDB" id="F6V9M7"/>
<gene>
    <name evidence="3" type="primary">LOC100180289</name>
</gene>
<reference evidence="3" key="3">
    <citation type="submission" date="2025-09" db="UniProtKB">
        <authorList>
            <consortium name="Ensembl"/>
        </authorList>
    </citation>
    <scope>IDENTIFICATION</scope>
</reference>